<evidence type="ECO:0000256" key="1">
    <source>
        <dbReference type="ARBA" id="ARBA00022692"/>
    </source>
</evidence>
<dbReference type="InterPro" id="IPR001478">
    <property type="entry name" value="PDZ"/>
</dbReference>
<dbReference type="InterPro" id="IPR036640">
    <property type="entry name" value="ABC1_TM_sf"/>
</dbReference>
<organism evidence="7 8">
    <name type="scientific">Prymnesium parvum</name>
    <name type="common">Toxic golden alga</name>
    <dbReference type="NCBI Taxonomy" id="97485"/>
    <lineage>
        <taxon>Eukaryota</taxon>
        <taxon>Haptista</taxon>
        <taxon>Haptophyta</taxon>
        <taxon>Prymnesiophyceae</taxon>
        <taxon>Prymnesiales</taxon>
        <taxon>Prymnesiaceae</taxon>
        <taxon>Prymnesium</taxon>
    </lineage>
</organism>
<dbReference type="InterPro" id="IPR041489">
    <property type="entry name" value="PDZ_6"/>
</dbReference>
<evidence type="ECO:0000259" key="6">
    <source>
        <dbReference type="PROSITE" id="PS50929"/>
    </source>
</evidence>
<dbReference type="GO" id="GO:0005524">
    <property type="term" value="F:ATP binding"/>
    <property type="evidence" value="ECO:0007669"/>
    <property type="project" value="InterPro"/>
</dbReference>
<gene>
    <name evidence="7" type="ORF">AB1Y20_019534</name>
</gene>
<evidence type="ECO:0000256" key="3">
    <source>
        <dbReference type="ARBA" id="ARBA00023136"/>
    </source>
</evidence>
<evidence type="ECO:0000313" key="8">
    <source>
        <dbReference type="Proteomes" id="UP001515480"/>
    </source>
</evidence>
<evidence type="ECO:0000313" key="7">
    <source>
        <dbReference type="EMBL" id="KAL1524647.1"/>
    </source>
</evidence>
<dbReference type="AlphaFoldDB" id="A0AB34JUE2"/>
<evidence type="ECO:0000256" key="4">
    <source>
        <dbReference type="SAM" id="Phobius"/>
    </source>
</evidence>
<dbReference type="SUPFAM" id="SSF90123">
    <property type="entry name" value="ABC transporter transmembrane region"/>
    <property type="match status" value="1"/>
</dbReference>
<proteinExistence type="predicted"/>
<sequence>MPPGLEENIILDLEEEDPVLVEWHKSSLDERLGVVFFTSRTRVVVDLVESGSPADELGIYPGQQLLSVNGTMVKSAERAIKLLSTRAKVVQLKLVQPAPKARAGNTVKTVVWAVSWMMINYRRDFIACLLLMAYNIVVISTLPILKQFLFETALPRFLTSGIDLCLIDMITTLVIIGVTTLLHCQTQYMLDLNKMDGAGFVPLMQRRLTMHITTLPQRILDQANEIALLAMIQEDVVVLDRVISAFFDLTIGSLTLLCLLPILATLSGELTCIIALAVPVFLSMQLRLGAFTAKAAEMLRDAEALFMRLIEENLVYARTKARAYVVPHQCFENRAIEYLSSFLAPSETAWFGAVDE</sequence>
<dbReference type="SUPFAM" id="SSF50156">
    <property type="entry name" value="PDZ domain-like"/>
    <property type="match status" value="1"/>
</dbReference>
<dbReference type="Gene3D" id="1.20.1560.10">
    <property type="entry name" value="ABC transporter type 1, transmembrane domain"/>
    <property type="match status" value="1"/>
</dbReference>
<feature type="transmembrane region" description="Helical" evidence="4">
    <location>
        <begin position="125"/>
        <end position="145"/>
    </location>
</feature>
<dbReference type="PROSITE" id="PS50106">
    <property type="entry name" value="PDZ"/>
    <property type="match status" value="1"/>
</dbReference>
<dbReference type="SMART" id="SM00228">
    <property type="entry name" value="PDZ"/>
    <property type="match status" value="1"/>
</dbReference>
<comment type="caution">
    <text evidence="7">The sequence shown here is derived from an EMBL/GenBank/DDBJ whole genome shotgun (WGS) entry which is preliminary data.</text>
</comment>
<feature type="domain" description="ABC transmembrane type-1" evidence="6">
    <location>
        <begin position="211"/>
        <end position="319"/>
    </location>
</feature>
<reference evidence="7 8" key="1">
    <citation type="journal article" date="2024" name="Science">
        <title>Giant polyketide synthase enzymes in the biosynthesis of giant marine polyether toxins.</title>
        <authorList>
            <person name="Fallon T.R."/>
            <person name="Shende V.V."/>
            <person name="Wierzbicki I.H."/>
            <person name="Pendleton A.L."/>
            <person name="Watervoot N.F."/>
            <person name="Auber R.P."/>
            <person name="Gonzalez D.J."/>
            <person name="Wisecaver J.H."/>
            <person name="Moore B.S."/>
        </authorList>
    </citation>
    <scope>NUCLEOTIDE SEQUENCE [LARGE SCALE GENOMIC DNA]</scope>
    <source>
        <strain evidence="7 8">12B1</strain>
    </source>
</reference>
<name>A0AB34JUE2_PRYPA</name>
<keyword evidence="1 4" id="KW-0812">Transmembrane</keyword>
<feature type="transmembrane region" description="Helical" evidence="4">
    <location>
        <begin position="157"/>
        <end position="182"/>
    </location>
</feature>
<evidence type="ECO:0008006" key="9">
    <source>
        <dbReference type="Google" id="ProtNLM"/>
    </source>
</evidence>
<keyword evidence="3 4" id="KW-0472">Membrane</keyword>
<dbReference type="InterPro" id="IPR011527">
    <property type="entry name" value="ABC1_TM_dom"/>
</dbReference>
<keyword evidence="8" id="KW-1185">Reference proteome</keyword>
<evidence type="ECO:0000259" key="5">
    <source>
        <dbReference type="PROSITE" id="PS50106"/>
    </source>
</evidence>
<dbReference type="InterPro" id="IPR036034">
    <property type="entry name" value="PDZ_sf"/>
</dbReference>
<keyword evidence="2 4" id="KW-1133">Transmembrane helix</keyword>
<evidence type="ECO:0000256" key="2">
    <source>
        <dbReference type="ARBA" id="ARBA00022989"/>
    </source>
</evidence>
<feature type="transmembrane region" description="Helical" evidence="4">
    <location>
        <begin position="242"/>
        <end position="264"/>
    </location>
</feature>
<feature type="domain" description="PDZ" evidence="5">
    <location>
        <begin position="20"/>
        <end position="98"/>
    </location>
</feature>
<dbReference type="EMBL" id="JBGBPQ010000005">
    <property type="protein sequence ID" value="KAL1524647.1"/>
    <property type="molecule type" value="Genomic_DNA"/>
</dbReference>
<dbReference type="Pfam" id="PF17820">
    <property type="entry name" value="PDZ_6"/>
    <property type="match status" value="1"/>
</dbReference>
<feature type="transmembrane region" description="Helical" evidence="4">
    <location>
        <begin position="270"/>
        <end position="290"/>
    </location>
</feature>
<dbReference type="Proteomes" id="UP001515480">
    <property type="component" value="Unassembled WGS sequence"/>
</dbReference>
<accession>A0AB34JUE2</accession>
<protein>
    <recommendedName>
        <fullName evidence="9">PDZ domain-containing protein</fullName>
    </recommendedName>
</protein>
<dbReference type="GO" id="GO:0016020">
    <property type="term" value="C:membrane"/>
    <property type="evidence" value="ECO:0007669"/>
    <property type="project" value="InterPro"/>
</dbReference>
<dbReference type="Gene3D" id="2.30.42.10">
    <property type="match status" value="1"/>
</dbReference>
<dbReference type="PROSITE" id="PS50929">
    <property type="entry name" value="ABC_TM1F"/>
    <property type="match status" value="1"/>
</dbReference>
<dbReference type="GO" id="GO:0140359">
    <property type="term" value="F:ABC-type transporter activity"/>
    <property type="evidence" value="ECO:0007669"/>
    <property type="project" value="InterPro"/>
</dbReference>